<gene>
    <name evidence="5" type="ORF">CRD36_14030</name>
</gene>
<comment type="caution">
    <text evidence="5">The sequence shown here is derived from an EMBL/GenBank/DDBJ whole genome shotgun (WGS) entry which is preliminary data.</text>
</comment>
<organism evidence="5 6">
    <name type="scientific">Paremcibacter congregatus</name>
    <dbReference type="NCBI Taxonomy" id="2043170"/>
    <lineage>
        <taxon>Bacteria</taxon>
        <taxon>Pseudomonadati</taxon>
        <taxon>Pseudomonadota</taxon>
        <taxon>Alphaproteobacteria</taxon>
        <taxon>Emcibacterales</taxon>
        <taxon>Emcibacteraceae</taxon>
        <taxon>Paremcibacter</taxon>
    </lineage>
</organism>
<dbReference type="Pfam" id="PF19044">
    <property type="entry name" value="P-loop_TraG"/>
    <property type="match status" value="1"/>
</dbReference>
<dbReference type="InterPro" id="IPR018145">
    <property type="entry name" value="CagE_TrbE_VirB_cntrl_dom"/>
</dbReference>
<dbReference type="AlphaFoldDB" id="A0A2G4YNX3"/>
<keyword evidence="6" id="KW-1185">Reference proteome</keyword>
<dbReference type="Pfam" id="PF03135">
    <property type="entry name" value="CagE_TrbE_VirB"/>
    <property type="match status" value="1"/>
</dbReference>
<name>A0A2G4YNX3_9PROT</name>
<dbReference type="EMBL" id="PDEM01000028">
    <property type="protein sequence ID" value="PHZ84014.1"/>
    <property type="molecule type" value="Genomic_DNA"/>
</dbReference>
<accession>A0A2G4YNX3</accession>
<dbReference type="NCBIfam" id="NF010447">
    <property type="entry name" value="PRK13873.1"/>
    <property type="match status" value="1"/>
</dbReference>
<evidence type="ECO:0000313" key="6">
    <source>
        <dbReference type="Proteomes" id="UP000229730"/>
    </source>
</evidence>
<dbReference type="PANTHER" id="PTHR30121">
    <property type="entry name" value="UNCHARACTERIZED PROTEIN YJGR-RELATED"/>
    <property type="match status" value="1"/>
</dbReference>
<dbReference type="Gene3D" id="3.40.50.300">
    <property type="entry name" value="P-loop containing nucleotide triphosphate hydrolases"/>
    <property type="match status" value="2"/>
</dbReference>
<protein>
    <submittedName>
        <fullName evidence="5">Conjugal transfer protein TrbE</fullName>
    </submittedName>
</protein>
<dbReference type="InterPro" id="IPR003593">
    <property type="entry name" value="AAA+_ATPase"/>
</dbReference>
<evidence type="ECO:0000256" key="3">
    <source>
        <dbReference type="ARBA" id="ARBA00022840"/>
    </source>
</evidence>
<dbReference type="InterPro" id="IPR051162">
    <property type="entry name" value="T4SS_component"/>
</dbReference>
<dbReference type="GO" id="GO:0005524">
    <property type="term" value="F:ATP binding"/>
    <property type="evidence" value="ECO:0007669"/>
    <property type="project" value="UniProtKB-KW"/>
</dbReference>
<dbReference type="CDD" id="cd01127">
    <property type="entry name" value="TrwB_TraG_TraD_VirD4"/>
    <property type="match status" value="1"/>
</dbReference>
<feature type="domain" description="AAA+ ATPase" evidence="4">
    <location>
        <begin position="439"/>
        <end position="701"/>
    </location>
</feature>
<dbReference type="InParanoid" id="A0A2G4YNX3"/>
<sequence>MFYLNEYQSKAKKLQDHIPWAGQVAPSVVLNKDGGFMRCIRLRGPDLESSGESGLIMLHARLNDTLKRFGTGWALFFDSARIPVRDYPGSDFPDPVSALVEEERKARFESGDHFENITTLCLFWLPPEDRTQGLSHLFLEQGAKIEKPAERILARFLGQSDKAIGLLMETLPEVMVLANGDLLTYLHGTISNRRHPVKLPEVPFYLDGLLSDEPLIGGLSPMLGNEYLKLVTITGFPGTTVPGILQGLNSLGFDYRFMSRFICLDKTAATRELNKYRRQWFAKRKGIGAILKEVMINEQSALVDTDAENKSLDVDAALQELGSDDVAYGYVTLTVMVKDSDSEIAEAKIKAVEQVINGAGYVTIPETMGAVEAFLGMIPGHVYANLRHSLVSSLNLAHMLPVGDLWAGPEENQHLKAPPLMICQTASTTPFRFVHHVGDVGHMMVLGPTGAGKSVFLSFLMMQFRRYEDAQIFIFDKGASSRAAILAMGGDFNDLGQRDDLSFQPLFRIDDETYRIWAQDWLQGILGEQGLPATPQIREEVWQALHNLSFAPEVERTLTGLSLLLQNPNIKEALKPYTLEGPYGGLLDGDEDHLALTNCQAFEMEALMEKPGAVLPVLTYLFKRLEERFDGRPTLLILDEAWLFLDTPAFAGKIREWLKVLRKRNVSVIFTTQSLADVAGSAIAPALIESCPSRIFLPNVRASEPNIREIYNAFGLSARQIELISSALPKRDYYLQSPLGNRLFELGLGPVCLSFAASSSPEDQKLISQIVEDQNPAGFAHQWLIAKNISWAAGLCDPQNMEKSHA</sequence>
<dbReference type="Proteomes" id="UP000229730">
    <property type="component" value="Unassembled WGS sequence"/>
</dbReference>
<dbReference type="RefSeq" id="WP_099474346.1">
    <property type="nucleotide sequence ID" value="NZ_CP041025.1"/>
</dbReference>
<dbReference type="SMART" id="SM00382">
    <property type="entry name" value="AAA"/>
    <property type="match status" value="1"/>
</dbReference>
<keyword evidence="2" id="KW-0547">Nucleotide-binding</keyword>
<evidence type="ECO:0000256" key="1">
    <source>
        <dbReference type="ARBA" id="ARBA00006512"/>
    </source>
</evidence>
<comment type="similarity">
    <text evidence="1">Belongs to the TrbE/VirB4 family.</text>
</comment>
<evidence type="ECO:0000256" key="2">
    <source>
        <dbReference type="ARBA" id="ARBA00022741"/>
    </source>
</evidence>
<dbReference type="OrthoDB" id="9816422at2"/>
<dbReference type="InterPro" id="IPR043964">
    <property type="entry name" value="P-loop_TraG"/>
</dbReference>
<proteinExistence type="inferred from homology"/>
<dbReference type="InterPro" id="IPR027417">
    <property type="entry name" value="P-loop_NTPase"/>
</dbReference>
<keyword evidence="3" id="KW-0067">ATP-binding</keyword>
<reference evidence="5 6" key="1">
    <citation type="submission" date="2017-10" db="EMBL/GenBank/DDBJ databases">
        <title>Frigbacter circumglobatus gen. nov. sp. nov., isolated from sediment cultured in situ.</title>
        <authorList>
            <person name="Zhao Z."/>
        </authorList>
    </citation>
    <scope>NUCLEOTIDE SEQUENCE [LARGE SCALE GENOMIC DNA]</scope>
    <source>
        <strain evidence="5 6">ZYL</strain>
    </source>
</reference>
<evidence type="ECO:0000313" key="5">
    <source>
        <dbReference type="EMBL" id="PHZ84014.1"/>
    </source>
</evidence>
<dbReference type="SUPFAM" id="SSF52540">
    <property type="entry name" value="P-loop containing nucleoside triphosphate hydrolases"/>
    <property type="match status" value="1"/>
</dbReference>
<dbReference type="PANTHER" id="PTHR30121:SF12">
    <property type="entry name" value="TYPE IV SECRETION SYSTEM PROTEIN CAGE"/>
    <property type="match status" value="1"/>
</dbReference>
<evidence type="ECO:0000259" key="4">
    <source>
        <dbReference type="SMART" id="SM00382"/>
    </source>
</evidence>